<dbReference type="AlphaFoldDB" id="A0A6C1B2I1"/>
<dbReference type="KEGG" id="azq:G3580_09485"/>
<dbReference type="GO" id="GO:0003700">
    <property type="term" value="F:DNA-binding transcription factor activity"/>
    <property type="evidence" value="ECO:0007669"/>
    <property type="project" value="InterPro"/>
</dbReference>
<dbReference type="SUPFAM" id="SSF46785">
    <property type="entry name" value="Winged helix' DNA-binding domain"/>
    <property type="match status" value="1"/>
</dbReference>
<proteinExistence type="predicted"/>
<name>A0A6C1B2I1_9RHOO</name>
<evidence type="ECO:0000313" key="3">
    <source>
        <dbReference type="Proteomes" id="UP000501991"/>
    </source>
</evidence>
<sequence>MTQRLKLTIRVLVEDTIALGPGKISLLESIAQNGSISAAARNMGMSYARAWRLVDDMNRCFTQPLVLTASGGRHGGGAQVTEQGKTVLAIFREMEQEARRALLSGFEAVRPMLRERPAE</sequence>
<evidence type="ECO:0000313" key="2">
    <source>
        <dbReference type="EMBL" id="QID17851.1"/>
    </source>
</evidence>
<dbReference type="Gene3D" id="1.10.10.10">
    <property type="entry name" value="Winged helix-like DNA-binding domain superfamily/Winged helix DNA-binding domain"/>
    <property type="match status" value="1"/>
</dbReference>
<accession>A0A6C1B2I1</accession>
<dbReference type="EMBL" id="CP048836">
    <property type="protein sequence ID" value="QID17851.1"/>
    <property type="molecule type" value="Genomic_DNA"/>
</dbReference>
<dbReference type="PANTHER" id="PTHR30432">
    <property type="entry name" value="TRANSCRIPTIONAL REGULATOR MODE"/>
    <property type="match status" value="1"/>
</dbReference>
<dbReference type="Pfam" id="PF00126">
    <property type="entry name" value="HTH_1"/>
    <property type="match status" value="1"/>
</dbReference>
<dbReference type="InterPro" id="IPR036390">
    <property type="entry name" value="WH_DNA-bd_sf"/>
</dbReference>
<dbReference type="PANTHER" id="PTHR30432:SF1">
    <property type="entry name" value="DNA-BINDING TRANSCRIPTIONAL DUAL REGULATOR MODE"/>
    <property type="match status" value="1"/>
</dbReference>
<dbReference type="RefSeq" id="WP_173765013.1">
    <property type="nucleotide sequence ID" value="NZ_CP048836.1"/>
</dbReference>
<feature type="domain" description="HTH lysR-type" evidence="1">
    <location>
        <begin position="25"/>
        <end position="85"/>
    </location>
</feature>
<dbReference type="InterPro" id="IPR051815">
    <property type="entry name" value="Molybdate_resp_trans_reg"/>
</dbReference>
<organism evidence="2 3">
    <name type="scientific">Nitrogeniibacter mangrovi</name>
    <dbReference type="NCBI Taxonomy" id="2016596"/>
    <lineage>
        <taxon>Bacteria</taxon>
        <taxon>Pseudomonadati</taxon>
        <taxon>Pseudomonadota</taxon>
        <taxon>Betaproteobacteria</taxon>
        <taxon>Rhodocyclales</taxon>
        <taxon>Zoogloeaceae</taxon>
        <taxon>Nitrogeniibacter</taxon>
    </lineage>
</organism>
<dbReference type="Proteomes" id="UP000501991">
    <property type="component" value="Chromosome"/>
</dbReference>
<protein>
    <submittedName>
        <fullName evidence="2">LysR family transcriptional regulator</fullName>
    </submittedName>
</protein>
<dbReference type="InterPro" id="IPR000847">
    <property type="entry name" value="LysR_HTH_N"/>
</dbReference>
<dbReference type="InterPro" id="IPR036388">
    <property type="entry name" value="WH-like_DNA-bd_sf"/>
</dbReference>
<keyword evidence="3" id="KW-1185">Reference proteome</keyword>
<evidence type="ECO:0000259" key="1">
    <source>
        <dbReference type="Pfam" id="PF00126"/>
    </source>
</evidence>
<gene>
    <name evidence="2" type="ORF">G3580_09485</name>
</gene>
<reference evidence="2 3" key="1">
    <citation type="submission" date="2020-02" db="EMBL/GenBank/DDBJ databases">
        <title>Nitrogenibacter mangrovi gen. nov., sp. nov. isolated from mangrove sediment, a denitrifying betaproteobacterium.</title>
        <authorList>
            <person name="Liao H."/>
            <person name="Tian Y."/>
        </authorList>
    </citation>
    <scope>NUCLEOTIDE SEQUENCE [LARGE SCALE GENOMIC DNA]</scope>
    <source>
        <strain evidence="2 3">M9-3-2</strain>
    </source>
</reference>